<organism evidence="2 3">
    <name type="scientific">Acanthamoeba castellanii (strain ATCC 30010 / Neff)</name>
    <dbReference type="NCBI Taxonomy" id="1257118"/>
    <lineage>
        <taxon>Eukaryota</taxon>
        <taxon>Amoebozoa</taxon>
        <taxon>Discosea</taxon>
        <taxon>Longamoebia</taxon>
        <taxon>Centramoebida</taxon>
        <taxon>Acanthamoebidae</taxon>
        <taxon>Acanthamoeba</taxon>
    </lineage>
</organism>
<dbReference type="Pfam" id="PF00149">
    <property type="entry name" value="Metallophos"/>
    <property type="match status" value="1"/>
</dbReference>
<dbReference type="Gene3D" id="3.60.21.10">
    <property type="match status" value="1"/>
</dbReference>
<dbReference type="OMA" id="NEPTHET"/>
<evidence type="ECO:0000313" key="2">
    <source>
        <dbReference type="EMBL" id="ELR25546.1"/>
    </source>
</evidence>
<reference evidence="2 3" key="1">
    <citation type="journal article" date="2013" name="Genome Biol.">
        <title>Genome of Acanthamoeba castellanii highlights extensive lateral gene transfer and early evolution of tyrosine kinase signaling.</title>
        <authorList>
            <person name="Clarke M."/>
            <person name="Lohan A.J."/>
            <person name="Liu B."/>
            <person name="Lagkouvardos I."/>
            <person name="Roy S."/>
            <person name="Zafar N."/>
            <person name="Bertelli C."/>
            <person name="Schilde C."/>
            <person name="Kianianmomeni A."/>
            <person name="Burglin T.R."/>
            <person name="Frech C."/>
            <person name="Turcotte B."/>
            <person name="Kopec K.O."/>
            <person name="Synnott J.M."/>
            <person name="Choo C."/>
            <person name="Paponov I."/>
            <person name="Finkler A."/>
            <person name="Soon Heng Tan C."/>
            <person name="Hutchins A.P."/>
            <person name="Weinmeier T."/>
            <person name="Rattei T."/>
            <person name="Chu J.S."/>
            <person name="Gimenez G."/>
            <person name="Irimia M."/>
            <person name="Rigden D.J."/>
            <person name="Fitzpatrick D.A."/>
            <person name="Lorenzo-Morales J."/>
            <person name="Bateman A."/>
            <person name="Chiu C.H."/>
            <person name="Tang P."/>
            <person name="Hegemann P."/>
            <person name="Fromm H."/>
            <person name="Raoult D."/>
            <person name="Greub G."/>
            <person name="Miranda-Saavedra D."/>
            <person name="Chen N."/>
            <person name="Nash P."/>
            <person name="Ginger M.L."/>
            <person name="Horn M."/>
            <person name="Schaap P."/>
            <person name="Caler L."/>
            <person name="Loftus B."/>
        </authorList>
    </citation>
    <scope>NUCLEOTIDE SEQUENCE [LARGE SCALE GENOMIC DNA]</scope>
    <source>
        <strain evidence="2 3">Neff</strain>
    </source>
</reference>
<dbReference type="VEuPathDB" id="AmoebaDB:ACA1_296440"/>
<name>L8HMD4_ACACF</name>
<dbReference type="EMBL" id="KB007805">
    <property type="protein sequence ID" value="ELR25546.1"/>
    <property type="molecule type" value="Genomic_DNA"/>
</dbReference>
<dbReference type="SUPFAM" id="SSF56300">
    <property type="entry name" value="Metallo-dependent phosphatases"/>
    <property type="match status" value="1"/>
</dbReference>
<proteinExistence type="predicted"/>
<dbReference type="RefSeq" id="XP_004368301.1">
    <property type="nucleotide sequence ID" value="XM_004368244.1"/>
</dbReference>
<feature type="domain" description="Calcineurin-like phosphoesterase" evidence="1">
    <location>
        <begin position="4"/>
        <end position="161"/>
    </location>
</feature>
<protein>
    <recommendedName>
        <fullName evidence="1">Calcineurin-like phosphoesterase domain-containing protein</fullName>
    </recommendedName>
</protein>
<sequence>MRPRPRFVVVCGDLVHAYPWEKPAYDRQVRDFKRVMRKIDPSIPLVCLCGNHDVGNTPTRATIYSYKERFGDDYFRFWVGGALEEYEEQRAWFVQELQAFSRDRERTQAKHLLVFQHQPWFLEEPDEEDQYFNIPKERRMPMLEEMAKAGVRAVFAGHYHRNSYGTLGKMEMITTSAVGRPLGVDPSGFRVVKVSEDGIEHAYYSLDRLEQSDTPEFEGALSFAPGRASSAEDSF</sequence>
<dbReference type="GeneID" id="14926606"/>
<accession>L8HMD4</accession>
<dbReference type="PANTHER" id="PTHR43143">
    <property type="entry name" value="METALLOPHOSPHOESTERASE, CALCINEURIN SUPERFAMILY"/>
    <property type="match status" value="1"/>
</dbReference>
<gene>
    <name evidence="2" type="ORF">ACA1_296440</name>
</gene>
<evidence type="ECO:0000259" key="1">
    <source>
        <dbReference type="Pfam" id="PF00149"/>
    </source>
</evidence>
<dbReference type="InterPro" id="IPR029052">
    <property type="entry name" value="Metallo-depent_PP-like"/>
</dbReference>
<keyword evidence="3" id="KW-1185">Reference proteome</keyword>
<dbReference type="AlphaFoldDB" id="L8HMD4"/>
<dbReference type="STRING" id="1257118.L8HMD4"/>
<dbReference type="InterPro" id="IPR051918">
    <property type="entry name" value="STPP_CPPED1"/>
</dbReference>
<dbReference type="OrthoDB" id="45007at2759"/>
<dbReference type="InterPro" id="IPR004843">
    <property type="entry name" value="Calcineurin-like_PHP"/>
</dbReference>
<dbReference type="KEGG" id="acan:ACA1_296440"/>
<evidence type="ECO:0000313" key="3">
    <source>
        <dbReference type="Proteomes" id="UP000011083"/>
    </source>
</evidence>
<dbReference type="PANTHER" id="PTHR43143:SF1">
    <property type="entry name" value="SERINE_THREONINE-PROTEIN PHOSPHATASE CPPED1"/>
    <property type="match status" value="1"/>
</dbReference>
<dbReference type="GO" id="GO:0016787">
    <property type="term" value="F:hydrolase activity"/>
    <property type="evidence" value="ECO:0007669"/>
    <property type="project" value="InterPro"/>
</dbReference>
<dbReference type="Proteomes" id="UP000011083">
    <property type="component" value="Unassembled WGS sequence"/>
</dbReference>